<organism evidence="6 7">
    <name type="scientific">Tumebacillus permanentifrigoris</name>
    <dbReference type="NCBI Taxonomy" id="378543"/>
    <lineage>
        <taxon>Bacteria</taxon>
        <taxon>Bacillati</taxon>
        <taxon>Bacillota</taxon>
        <taxon>Bacilli</taxon>
        <taxon>Bacillales</taxon>
        <taxon>Alicyclobacillaceae</taxon>
        <taxon>Tumebacillus</taxon>
    </lineage>
</organism>
<comment type="cofactor">
    <cofactor evidence="1 4">
        <name>pyridoxal 5'-phosphate</name>
        <dbReference type="ChEBI" id="CHEBI:597326"/>
    </cofactor>
</comment>
<evidence type="ECO:0000313" key="6">
    <source>
        <dbReference type="EMBL" id="PWK13923.1"/>
    </source>
</evidence>
<dbReference type="InterPro" id="IPR004839">
    <property type="entry name" value="Aminotransferase_I/II_large"/>
</dbReference>
<dbReference type="InterPro" id="IPR015424">
    <property type="entry name" value="PyrdxlP-dep_Trfase"/>
</dbReference>
<name>A0A316DCG5_9BACL</name>
<dbReference type="Pfam" id="PF00155">
    <property type="entry name" value="Aminotran_1_2"/>
    <property type="match status" value="1"/>
</dbReference>
<accession>A0A316DCG5</accession>
<dbReference type="Proteomes" id="UP000245634">
    <property type="component" value="Unassembled WGS sequence"/>
</dbReference>
<comment type="caution">
    <text evidence="6">The sequence shown here is derived from an EMBL/GenBank/DDBJ whole genome shotgun (WGS) entry which is preliminary data.</text>
</comment>
<evidence type="ECO:0000256" key="3">
    <source>
        <dbReference type="ARBA" id="ARBA00022679"/>
    </source>
</evidence>
<keyword evidence="2 4" id="KW-0032">Aminotransferase</keyword>
<reference evidence="6 7" key="1">
    <citation type="submission" date="2018-05" db="EMBL/GenBank/DDBJ databases">
        <title>Genomic Encyclopedia of Type Strains, Phase IV (KMG-IV): sequencing the most valuable type-strain genomes for metagenomic binning, comparative biology and taxonomic classification.</title>
        <authorList>
            <person name="Goeker M."/>
        </authorList>
    </citation>
    <scope>NUCLEOTIDE SEQUENCE [LARGE SCALE GENOMIC DNA]</scope>
    <source>
        <strain evidence="6 7">DSM 18773</strain>
    </source>
</reference>
<dbReference type="InterPro" id="IPR015421">
    <property type="entry name" value="PyrdxlP-dep_Trfase_major"/>
</dbReference>
<dbReference type="CDD" id="cd00609">
    <property type="entry name" value="AAT_like"/>
    <property type="match status" value="1"/>
</dbReference>
<dbReference type="GO" id="GO:0030170">
    <property type="term" value="F:pyridoxal phosphate binding"/>
    <property type="evidence" value="ECO:0007669"/>
    <property type="project" value="InterPro"/>
</dbReference>
<dbReference type="OrthoDB" id="9813612at2"/>
<protein>
    <recommendedName>
        <fullName evidence="4">Aminotransferase</fullName>
        <ecNumber evidence="4">2.6.1.-</ecNumber>
    </recommendedName>
</protein>
<sequence length="395" mass="43062">MNYADKLKFLTSSIFTEMANHKHRLMGQGIDVIDLGIGSPDLPPPDHVRQALADAVLQPNTYGYAHQQGFPTLRTAFSEWFKKRFNGVELDPATEVLTLMGSQDGLSHLPAALMNPGDLALIPDPSYPVYAAGLHLASVEIAPLPLLAKNNFLPDFAAIPAEVAKRAKMMLISYPGNPIPAVADESVYREAIEFCKKHEIVLVHDLAYSELAFDDYRPMSILEIPGAKDVAVEFHSLSKSFSMAGCRIGFLAGNADVVKALATLKSNIDYGVFGAVQTAATVALSGDQSYTREMSSVYQERRDALVDGLAELGWVVDKPKATMFVWAKLPYSDISSMEFCLRLVESAGVVMIPGQAFGEQGEGYVRIALVQPVERLQEVVRRIAACGILTPVMNK</sequence>
<dbReference type="PROSITE" id="PS00105">
    <property type="entry name" value="AA_TRANSFER_CLASS_1"/>
    <property type="match status" value="1"/>
</dbReference>
<keyword evidence="3 4" id="KW-0808">Transferase</keyword>
<dbReference type="AlphaFoldDB" id="A0A316DCG5"/>
<proteinExistence type="inferred from homology"/>
<dbReference type="PANTHER" id="PTHR42832:SF3">
    <property type="entry name" value="L-GLUTAMINE--4-(METHYLSULFANYL)-2-OXOBUTANOATE AMINOTRANSFERASE"/>
    <property type="match status" value="1"/>
</dbReference>
<feature type="domain" description="Aminotransferase class I/classII large" evidence="5">
    <location>
        <begin position="31"/>
        <end position="383"/>
    </location>
</feature>
<dbReference type="PANTHER" id="PTHR42832">
    <property type="entry name" value="AMINO ACID AMINOTRANSFERASE"/>
    <property type="match status" value="1"/>
</dbReference>
<gene>
    <name evidence="6" type="ORF">C7459_106203</name>
</gene>
<dbReference type="Gene3D" id="3.90.1150.10">
    <property type="entry name" value="Aspartate Aminotransferase, domain 1"/>
    <property type="match status" value="1"/>
</dbReference>
<evidence type="ECO:0000313" key="7">
    <source>
        <dbReference type="Proteomes" id="UP000245634"/>
    </source>
</evidence>
<dbReference type="InterPro" id="IPR004838">
    <property type="entry name" value="NHTrfase_class1_PyrdxlP-BS"/>
</dbReference>
<dbReference type="SUPFAM" id="SSF53383">
    <property type="entry name" value="PLP-dependent transferases"/>
    <property type="match status" value="1"/>
</dbReference>
<evidence type="ECO:0000256" key="1">
    <source>
        <dbReference type="ARBA" id="ARBA00001933"/>
    </source>
</evidence>
<keyword evidence="7" id="KW-1185">Reference proteome</keyword>
<evidence type="ECO:0000256" key="2">
    <source>
        <dbReference type="ARBA" id="ARBA00022576"/>
    </source>
</evidence>
<comment type="similarity">
    <text evidence="4">Belongs to the class-I pyridoxal-phosphate-dependent aminotransferase family.</text>
</comment>
<dbReference type="GO" id="GO:0008483">
    <property type="term" value="F:transaminase activity"/>
    <property type="evidence" value="ECO:0007669"/>
    <property type="project" value="UniProtKB-KW"/>
</dbReference>
<dbReference type="Gene3D" id="3.40.640.10">
    <property type="entry name" value="Type I PLP-dependent aspartate aminotransferase-like (Major domain)"/>
    <property type="match status" value="1"/>
</dbReference>
<dbReference type="EMBL" id="QGGL01000006">
    <property type="protein sequence ID" value="PWK13923.1"/>
    <property type="molecule type" value="Genomic_DNA"/>
</dbReference>
<dbReference type="EC" id="2.6.1.-" evidence="4"/>
<dbReference type="RefSeq" id="WP_109688477.1">
    <property type="nucleotide sequence ID" value="NZ_QGGL01000006.1"/>
</dbReference>
<evidence type="ECO:0000259" key="5">
    <source>
        <dbReference type="Pfam" id="PF00155"/>
    </source>
</evidence>
<dbReference type="InterPro" id="IPR015422">
    <property type="entry name" value="PyrdxlP-dep_Trfase_small"/>
</dbReference>
<dbReference type="InterPro" id="IPR050881">
    <property type="entry name" value="LL-DAP_aminotransferase"/>
</dbReference>
<evidence type="ECO:0000256" key="4">
    <source>
        <dbReference type="RuleBase" id="RU000481"/>
    </source>
</evidence>